<comment type="function">
    <text evidence="1 6">Catalyzes the insertion of molybdate into adenylated molybdopterin with the concomitant release of AMP.</text>
</comment>
<dbReference type="InterPro" id="IPR038987">
    <property type="entry name" value="MoeA-like"/>
</dbReference>
<dbReference type="SMART" id="SM00852">
    <property type="entry name" value="MoCF_biosynth"/>
    <property type="match status" value="1"/>
</dbReference>
<dbReference type="EMBL" id="AP021874">
    <property type="protein sequence ID" value="BBO71026.1"/>
    <property type="molecule type" value="Genomic_DNA"/>
</dbReference>
<dbReference type="Pfam" id="PF03453">
    <property type="entry name" value="MoeA_N"/>
    <property type="match status" value="1"/>
</dbReference>
<keyword evidence="6" id="KW-0479">Metal-binding</keyword>
<dbReference type="UniPathway" id="UPA00344"/>
<evidence type="ECO:0000256" key="3">
    <source>
        <dbReference type="ARBA" id="ARBA00010763"/>
    </source>
</evidence>
<dbReference type="GO" id="GO:0046872">
    <property type="term" value="F:metal ion binding"/>
    <property type="evidence" value="ECO:0007669"/>
    <property type="project" value="UniProtKB-UniRule"/>
</dbReference>
<dbReference type="Gene3D" id="3.90.105.10">
    <property type="entry name" value="Molybdopterin biosynthesis moea protein, domain 2"/>
    <property type="match status" value="1"/>
</dbReference>
<evidence type="ECO:0000313" key="8">
    <source>
        <dbReference type="EMBL" id="BBO71026.1"/>
    </source>
</evidence>
<dbReference type="CDD" id="cd00887">
    <property type="entry name" value="MoeA"/>
    <property type="match status" value="1"/>
</dbReference>
<dbReference type="InterPro" id="IPR036425">
    <property type="entry name" value="MoaB/Mog-like_dom_sf"/>
</dbReference>
<evidence type="ECO:0000313" key="9">
    <source>
        <dbReference type="Proteomes" id="UP000427906"/>
    </source>
</evidence>
<dbReference type="GO" id="GO:0006777">
    <property type="term" value="P:Mo-molybdopterin cofactor biosynthetic process"/>
    <property type="evidence" value="ECO:0007669"/>
    <property type="project" value="UniProtKB-UniRule"/>
</dbReference>
<dbReference type="InterPro" id="IPR001453">
    <property type="entry name" value="MoaB/Mog_dom"/>
</dbReference>
<dbReference type="OrthoDB" id="9804758at2"/>
<dbReference type="Pfam" id="PF00994">
    <property type="entry name" value="MoCF_biosynth"/>
    <property type="match status" value="1"/>
</dbReference>
<comment type="cofactor">
    <cofactor evidence="6">
        <name>Mg(2+)</name>
        <dbReference type="ChEBI" id="CHEBI:18420"/>
    </cofactor>
</comment>
<reference evidence="8 9" key="1">
    <citation type="submission" date="2019-11" db="EMBL/GenBank/DDBJ databases">
        <title>Comparative genomics of hydrocarbon-degrading Desulfosarcina strains.</title>
        <authorList>
            <person name="Watanabe M."/>
            <person name="Kojima H."/>
            <person name="Fukui M."/>
        </authorList>
    </citation>
    <scope>NUCLEOTIDE SEQUENCE [LARGE SCALE GENOMIC DNA]</scope>
    <source>
        <strain evidence="8 9">PL12</strain>
    </source>
</reference>
<keyword evidence="9" id="KW-1185">Reference proteome</keyword>
<keyword evidence="6 8" id="KW-0808">Transferase</keyword>
<gene>
    <name evidence="8" type="ORF">DSCA_49560</name>
</gene>
<dbReference type="InterPro" id="IPR005110">
    <property type="entry name" value="MoeA_linker/N"/>
</dbReference>
<comment type="similarity">
    <text evidence="3 6">Belongs to the MoeA family.</text>
</comment>
<keyword evidence="4 6" id="KW-0501">Molybdenum cofactor biosynthesis</keyword>
<evidence type="ECO:0000256" key="6">
    <source>
        <dbReference type="RuleBase" id="RU365090"/>
    </source>
</evidence>
<dbReference type="EC" id="2.10.1.1" evidence="6"/>
<dbReference type="GO" id="GO:0005829">
    <property type="term" value="C:cytosol"/>
    <property type="evidence" value="ECO:0007669"/>
    <property type="project" value="TreeGrafter"/>
</dbReference>
<dbReference type="SUPFAM" id="SSF53218">
    <property type="entry name" value="Molybdenum cofactor biosynthesis proteins"/>
    <property type="match status" value="1"/>
</dbReference>
<organism evidence="8 9">
    <name type="scientific">Desulfosarcina alkanivorans</name>
    <dbReference type="NCBI Taxonomy" id="571177"/>
    <lineage>
        <taxon>Bacteria</taxon>
        <taxon>Pseudomonadati</taxon>
        <taxon>Thermodesulfobacteriota</taxon>
        <taxon>Desulfobacteria</taxon>
        <taxon>Desulfobacterales</taxon>
        <taxon>Desulfosarcinaceae</taxon>
        <taxon>Desulfosarcina</taxon>
    </lineage>
</organism>
<evidence type="ECO:0000256" key="5">
    <source>
        <dbReference type="ARBA" id="ARBA00047317"/>
    </source>
</evidence>
<dbReference type="Gene3D" id="2.40.340.10">
    <property type="entry name" value="MoeA, C-terminal, domain IV"/>
    <property type="match status" value="1"/>
</dbReference>
<evidence type="ECO:0000256" key="4">
    <source>
        <dbReference type="ARBA" id="ARBA00023150"/>
    </source>
</evidence>
<dbReference type="NCBIfam" id="NF045515">
    <property type="entry name" value="Glp_gephyrin"/>
    <property type="match status" value="1"/>
</dbReference>
<comment type="catalytic activity">
    <reaction evidence="5">
        <text>adenylyl-molybdopterin + molybdate = Mo-molybdopterin + AMP + H(+)</text>
        <dbReference type="Rhea" id="RHEA:35047"/>
        <dbReference type="ChEBI" id="CHEBI:15378"/>
        <dbReference type="ChEBI" id="CHEBI:36264"/>
        <dbReference type="ChEBI" id="CHEBI:62727"/>
        <dbReference type="ChEBI" id="CHEBI:71302"/>
        <dbReference type="ChEBI" id="CHEBI:456215"/>
        <dbReference type="EC" id="2.10.1.1"/>
    </reaction>
</comment>
<dbReference type="Pfam" id="PF03454">
    <property type="entry name" value="MoeA_C"/>
    <property type="match status" value="1"/>
</dbReference>
<comment type="pathway">
    <text evidence="2 6">Cofactor biosynthesis; molybdopterin biosynthesis.</text>
</comment>
<dbReference type="GO" id="GO:0061599">
    <property type="term" value="F:molybdopterin molybdotransferase activity"/>
    <property type="evidence" value="ECO:0007669"/>
    <property type="project" value="UniProtKB-UniRule"/>
</dbReference>
<dbReference type="InterPro" id="IPR005111">
    <property type="entry name" value="MoeA_C_domain_IV"/>
</dbReference>
<keyword evidence="6" id="KW-0500">Molybdenum</keyword>
<dbReference type="RefSeq" id="WP_155318921.1">
    <property type="nucleotide sequence ID" value="NZ_AP021874.1"/>
</dbReference>
<dbReference type="Gene3D" id="3.40.980.10">
    <property type="entry name" value="MoaB/Mog-like domain"/>
    <property type="match status" value="1"/>
</dbReference>
<protein>
    <recommendedName>
        <fullName evidence="6">Molybdopterin molybdenumtransferase</fullName>
        <ecNumber evidence="6">2.10.1.1</ecNumber>
    </recommendedName>
</protein>
<evidence type="ECO:0000259" key="7">
    <source>
        <dbReference type="SMART" id="SM00852"/>
    </source>
</evidence>
<dbReference type="Gene3D" id="2.170.190.11">
    <property type="entry name" value="Molybdopterin biosynthesis moea protein, domain 3"/>
    <property type="match status" value="1"/>
</dbReference>
<dbReference type="PANTHER" id="PTHR10192">
    <property type="entry name" value="MOLYBDOPTERIN BIOSYNTHESIS PROTEIN"/>
    <property type="match status" value="1"/>
</dbReference>
<keyword evidence="6" id="KW-0460">Magnesium</keyword>
<evidence type="ECO:0000256" key="1">
    <source>
        <dbReference type="ARBA" id="ARBA00002901"/>
    </source>
</evidence>
<proteinExistence type="inferred from homology"/>
<dbReference type="PANTHER" id="PTHR10192:SF5">
    <property type="entry name" value="GEPHYRIN"/>
    <property type="match status" value="1"/>
</dbReference>
<sequence length="410" mass="43020">MKEFFHVETIEGVLAHAASFSAVGTETVALAECLGRVLAEDAYSDVDIPDFSRSTMDGFAVKASSTFGASEANPAYLNVRGQVKMGVRPDFSIGPGEAARIATGGMLPEGADSVIMIEHTDLLDDTTIEAYRSVAPGQHVIEKGEDIRHAEPALASGTRIRPQEAGLLAACGRTAVTVFRRPMVGIISTGDEVVPVDQVPGEGQVRDINTQSLSGQVMAAGGVPVVFGIVRDNRDDLMKKCRGALETTDMVMISGGSSVGARDFTVEVLDTLPDTGILVHGISISPGKPTILARSGGKAFWGLPGHAVSAMVVFAAVVRPFLDRLCGLTQTVRQFPVKAVLSRNLASAQGRVDYVRVRLDRDEAGGPVMAEPILGKSGLINTMVKADGLIAIGIDTEGLDQGAAVEVMPL</sequence>
<feature type="domain" description="MoaB/Mog" evidence="7">
    <location>
        <begin position="185"/>
        <end position="324"/>
    </location>
</feature>
<dbReference type="KEGG" id="dalk:DSCA_49560"/>
<dbReference type="SUPFAM" id="SSF63882">
    <property type="entry name" value="MoeA N-terminal region -like"/>
    <property type="match status" value="1"/>
</dbReference>
<dbReference type="InterPro" id="IPR036135">
    <property type="entry name" value="MoeA_linker/N_sf"/>
</dbReference>
<dbReference type="Proteomes" id="UP000427906">
    <property type="component" value="Chromosome"/>
</dbReference>
<dbReference type="SUPFAM" id="SSF63867">
    <property type="entry name" value="MoeA C-terminal domain-like"/>
    <property type="match status" value="1"/>
</dbReference>
<evidence type="ECO:0000256" key="2">
    <source>
        <dbReference type="ARBA" id="ARBA00005046"/>
    </source>
</evidence>
<dbReference type="AlphaFoldDB" id="A0A5K7YP88"/>
<name>A0A5K7YP88_9BACT</name>
<accession>A0A5K7YP88</accession>
<dbReference type="InterPro" id="IPR036688">
    <property type="entry name" value="MoeA_C_domain_IV_sf"/>
</dbReference>